<dbReference type="EMBL" id="SRLO01007262">
    <property type="protein sequence ID" value="TNN28128.1"/>
    <property type="molecule type" value="Genomic_DNA"/>
</dbReference>
<evidence type="ECO:0000256" key="1">
    <source>
        <dbReference type="SAM" id="MobiDB-lite"/>
    </source>
</evidence>
<dbReference type="Proteomes" id="UP000314294">
    <property type="component" value="Unassembled WGS sequence"/>
</dbReference>
<proteinExistence type="predicted"/>
<keyword evidence="3" id="KW-1185">Reference proteome</keyword>
<feature type="compositionally biased region" description="Basic and acidic residues" evidence="1">
    <location>
        <begin position="177"/>
        <end position="193"/>
    </location>
</feature>
<sequence length="260" mass="27672">MSPGEQQRDDSKVLSGALCFWFLGDVIRQSPSPSPSPSHSPSPSPSHGVTTRPRVTQRNPTFLCSSSIAHLQHRPPAASPTCSIPHLQHPPPAASPTCSIAHLQHRGVGHGGVDTELRSLQAARPEEKGVDAALQINQTDWLPTPQSQPFVSVARASSLPSAPQRDGRSTRKRREEHHKETGGAPERDGRSTTERTGVILLSETNSISQAQCQLCCAGASCGGAYLCGVVSTFGENQGHKTQGLRGPEPPETSSPLTLDR</sequence>
<gene>
    <name evidence="2" type="ORF">EYF80_061724</name>
</gene>
<protein>
    <submittedName>
        <fullName evidence="2">Uncharacterized protein</fullName>
    </submittedName>
</protein>
<reference evidence="2 3" key="1">
    <citation type="submission" date="2019-03" db="EMBL/GenBank/DDBJ databases">
        <title>First draft genome of Liparis tanakae, snailfish: a comprehensive survey of snailfish specific genes.</title>
        <authorList>
            <person name="Kim W."/>
            <person name="Song I."/>
            <person name="Jeong J.-H."/>
            <person name="Kim D."/>
            <person name="Kim S."/>
            <person name="Ryu S."/>
            <person name="Song J.Y."/>
            <person name="Lee S.K."/>
        </authorList>
    </citation>
    <scope>NUCLEOTIDE SEQUENCE [LARGE SCALE GENOMIC DNA]</scope>
    <source>
        <tissue evidence="2">Muscle</tissue>
    </source>
</reference>
<feature type="region of interest" description="Disordered" evidence="1">
    <location>
        <begin position="30"/>
        <end position="60"/>
    </location>
</feature>
<feature type="region of interest" description="Disordered" evidence="1">
    <location>
        <begin position="236"/>
        <end position="260"/>
    </location>
</feature>
<accession>A0A4Z2EH78</accession>
<evidence type="ECO:0000313" key="3">
    <source>
        <dbReference type="Proteomes" id="UP000314294"/>
    </source>
</evidence>
<name>A0A4Z2EH78_9TELE</name>
<comment type="caution">
    <text evidence="2">The sequence shown here is derived from an EMBL/GenBank/DDBJ whole genome shotgun (WGS) entry which is preliminary data.</text>
</comment>
<feature type="region of interest" description="Disordered" evidence="1">
    <location>
        <begin position="154"/>
        <end position="193"/>
    </location>
</feature>
<organism evidence="2 3">
    <name type="scientific">Liparis tanakae</name>
    <name type="common">Tanaka's snailfish</name>
    <dbReference type="NCBI Taxonomy" id="230148"/>
    <lineage>
        <taxon>Eukaryota</taxon>
        <taxon>Metazoa</taxon>
        <taxon>Chordata</taxon>
        <taxon>Craniata</taxon>
        <taxon>Vertebrata</taxon>
        <taxon>Euteleostomi</taxon>
        <taxon>Actinopterygii</taxon>
        <taxon>Neopterygii</taxon>
        <taxon>Teleostei</taxon>
        <taxon>Neoteleostei</taxon>
        <taxon>Acanthomorphata</taxon>
        <taxon>Eupercaria</taxon>
        <taxon>Perciformes</taxon>
        <taxon>Cottioidei</taxon>
        <taxon>Cottales</taxon>
        <taxon>Liparidae</taxon>
        <taxon>Liparis</taxon>
    </lineage>
</organism>
<feature type="compositionally biased region" description="Pro residues" evidence="1">
    <location>
        <begin position="32"/>
        <end position="44"/>
    </location>
</feature>
<dbReference type="OrthoDB" id="10647124at2759"/>
<dbReference type="AlphaFoldDB" id="A0A4Z2EH78"/>
<evidence type="ECO:0000313" key="2">
    <source>
        <dbReference type="EMBL" id="TNN28128.1"/>
    </source>
</evidence>